<dbReference type="AlphaFoldDB" id="A0A9K3VPI6"/>
<reference evidence="1 2" key="1">
    <citation type="journal article" date="2023" name="Int. J. Syst. Evol. Microbiol.">
        <title>The observation of taxonomic boundaries for the 16SrII and 16SrXXV phytoplasmas using genome-based delimitation.</title>
        <authorList>
            <person name="Rodrigues Jardim B."/>
            <person name="Tran-Nguyen L.T.T."/>
            <person name="Gambley C."/>
            <person name="Al-Sadi A.M."/>
            <person name="Al-Subhi A.M."/>
            <person name="Foissac X."/>
            <person name="Salar P."/>
            <person name="Cai H."/>
            <person name="Yang J.Y."/>
            <person name="Davis R."/>
            <person name="Jones L."/>
            <person name="Rodoni B."/>
            <person name="Constable F.E."/>
        </authorList>
    </citation>
    <scope>NUCLEOTIDE SEQUENCE [LARGE SCALE GENOMIC DNA]</scope>
    <source>
        <strain evidence="1">BAWM-OMN-P26</strain>
    </source>
</reference>
<proteinExistence type="predicted"/>
<evidence type="ECO:0000313" key="1">
    <source>
        <dbReference type="EMBL" id="MDO8054488.1"/>
    </source>
</evidence>
<gene>
    <name evidence="1" type="ORF">OC696_01215</name>
</gene>
<organism evidence="1 2">
    <name type="scientific">Candidatus Phytoplasma australasiaticum subsp. australasiaticum</name>
    <dbReference type="NCBI Taxonomy" id="2832407"/>
    <lineage>
        <taxon>Bacteria</taxon>
        <taxon>Bacillati</taxon>
        <taxon>Mycoplasmatota</taxon>
        <taxon>Mollicutes</taxon>
        <taxon>Acholeplasmatales</taxon>
        <taxon>Acholeplasmataceae</taxon>
        <taxon>Candidatus Phytoplasma</taxon>
        <taxon>16SrII (Peanut WB group)</taxon>
        <taxon>Candidatus Phytoplasma australasiaticum</taxon>
    </lineage>
</organism>
<sequence>MKKENELSLGNVVKWGFKAFDKFTDLFPAKFGLKVIGKSVTFTCKFVQGMSKTTLVLREGHRLYHMFIETINENNEHPKMITKEDLEMYSKDINRDLAKLDADYKDYEKKKR</sequence>
<name>A0A9K3VPI6_9MOLU</name>
<dbReference type="Proteomes" id="UP001170651">
    <property type="component" value="Unassembled WGS sequence"/>
</dbReference>
<protein>
    <submittedName>
        <fullName evidence="1">Uncharacterized protein</fullName>
    </submittedName>
</protein>
<dbReference type="EMBL" id="JAOSIW010000007">
    <property type="protein sequence ID" value="MDO8054488.1"/>
    <property type="molecule type" value="Genomic_DNA"/>
</dbReference>
<accession>A0A9K3VPI6</accession>
<evidence type="ECO:0000313" key="2">
    <source>
        <dbReference type="Proteomes" id="UP001170651"/>
    </source>
</evidence>
<keyword evidence="2" id="KW-1185">Reference proteome</keyword>
<comment type="caution">
    <text evidence="1">The sequence shown here is derived from an EMBL/GenBank/DDBJ whole genome shotgun (WGS) entry which is preliminary data.</text>
</comment>
<dbReference type="RefSeq" id="WP_238120207.1">
    <property type="nucleotide sequence ID" value="NZ_JALQCT010000008.1"/>
</dbReference>